<evidence type="ECO:0000313" key="2">
    <source>
        <dbReference type="EMBL" id="BAU74552.1"/>
    </source>
</evidence>
<evidence type="ECO:0000259" key="1">
    <source>
        <dbReference type="Pfam" id="PF09836"/>
    </source>
</evidence>
<accession>A0AAD1C0J1</accession>
<reference evidence="3" key="1">
    <citation type="submission" date="2015-05" db="EMBL/GenBank/DDBJ databases">
        <title>Draft genome sequencing of a biphenyl-degrading bacterium, Pseudomonas balearica KF707 (=NBRC110670).</title>
        <authorList>
            <person name="Kimura N."/>
            <person name="Hirose J."/>
            <person name="Watanabe T."/>
            <person name="Suenaga H."/>
            <person name="Fujihara H."/>
            <person name="Noguchi M."/>
            <person name="Hashimoto M."/>
            <person name="Shimodaira J."/>
            <person name="Tsuchikane K."/>
            <person name="Hosoyama A."/>
            <person name="Yamazoe A."/>
            <person name="Fujita N."/>
            <person name="Furukawa K."/>
        </authorList>
    </citation>
    <scope>NUCLEOTIDE SEQUENCE [LARGE SCALE GENOMIC DNA]</scope>
    <source>
        <strain evidence="3">DSM 10086 / NBRC 110670 / KF707</strain>
    </source>
</reference>
<feature type="domain" description="Putative DNA-binding" evidence="1">
    <location>
        <begin position="3"/>
        <end position="93"/>
    </location>
</feature>
<organism evidence="2 3">
    <name type="scientific">Metapseudomonas furukawaii</name>
    <name type="common">Pseudomonas furukawaii</name>
    <dbReference type="NCBI Taxonomy" id="1149133"/>
    <lineage>
        <taxon>Bacteria</taxon>
        <taxon>Pseudomonadati</taxon>
        <taxon>Pseudomonadota</taxon>
        <taxon>Gammaproteobacteria</taxon>
        <taxon>Pseudomonadales</taxon>
        <taxon>Pseudomonadaceae</taxon>
        <taxon>Metapseudomonas</taxon>
    </lineage>
</organism>
<dbReference type="AlphaFoldDB" id="A0AAD1C0J1"/>
<dbReference type="Gene3D" id="1.10.150.690">
    <property type="entry name" value="DUF2063"/>
    <property type="match status" value="1"/>
</dbReference>
<dbReference type="InterPro" id="IPR044922">
    <property type="entry name" value="DUF2063_N_sf"/>
</dbReference>
<reference evidence="2 3" key="2">
    <citation type="journal article" date="2017" name="Int. J. Syst. Evol. Microbiol.">
        <title>Pseudomonas furukawaii sp. nov., a polychlorinated biphenyl-degrading bacterium isolated from biphenyl-contaminated soil in Japan.</title>
        <authorList>
            <person name="Kimura N."/>
            <person name="Watanabe T."/>
            <person name="Suenaga H."/>
            <person name="Fujihara H."/>
            <person name="Futagami T."/>
            <person name="Goto M."/>
            <person name="Hanada S."/>
            <person name="Hirose J."/>
        </authorList>
    </citation>
    <scope>NUCLEOTIDE SEQUENCE [LARGE SCALE GENOMIC DNA]</scope>
    <source>
        <strain evidence="3">DSM 10086 / NBRC 110670 / KF707</strain>
    </source>
</reference>
<dbReference type="RefSeq" id="WP_003455982.1">
    <property type="nucleotide sequence ID" value="NZ_AJMR01000226.1"/>
</dbReference>
<sequence length="258" mass="27200">MNQADFAHALLDPQCSCPPGLRSWNGSDPAQRFAVYRNNVLASLINALADGFPVVKQLVGDGFFTDMARLHAQASPPRNPVLAFYGEDFPDFIQGFEPAACVPYLADVARLERARVRAYHAAEVAPLDKAGLGAVLADPEAVPHLVFRLHPSLQALQSPYAIASLWGAHQGLLELSTVNPAEPECALVLRNGLEVEVQRCSPGTLALVRSLGQATPLGAAVGAALGVEPGFDPGAALALLLAGDALTHFALDPARYPA</sequence>
<name>A0AAD1C0J1_METFU</name>
<dbReference type="Proteomes" id="UP000218554">
    <property type="component" value="Chromosome"/>
</dbReference>
<dbReference type="Pfam" id="PF09836">
    <property type="entry name" value="DUF2063"/>
    <property type="match status" value="1"/>
</dbReference>
<dbReference type="EMBL" id="AP014862">
    <property type="protein sequence ID" value="BAU74552.1"/>
    <property type="molecule type" value="Genomic_DNA"/>
</dbReference>
<gene>
    <name evidence="2" type="ORF">KF707C_28640</name>
</gene>
<keyword evidence="3" id="KW-1185">Reference proteome</keyword>
<dbReference type="KEGG" id="pfuw:KF707C_28640"/>
<dbReference type="InterPro" id="IPR018640">
    <property type="entry name" value="DUF2063"/>
</dbReference>
<proteinExistence type="predicted"/>
<protein>
    <submittedName>
        <fullName evidence="2">Conserved domain protein</fullName>
    </submittedName>
</protein>
<evidence type="ECO:0000313" key="3">
    <source>
        <dbReference type="Proteomes" id="UP000218554"/>
    </source>
</evidence>